<keyword evidence="7" id="KW-0998">Cell outer membrane</keyword>
<dbReference type="PANTHER" id="PTHR30026">
    <property type="entry name" value="OUTER MEMBRANE PROTEIN TOLC"/>
    <property type="match status" value="1"/>
</dbReference>
<dbReference type="EMBL" id="QEKY01000010">
    <property type="protein sequence ID" value="PVZ09137.1"/>
    <property type="molecule type" value="Genomic_DNA"/>
</dbReference>
<dbReference type="PANTHER" id="PTHR30026:SF20">
    <property type="entry name" value="OUTER MEMBRANE PROTEIN TOLC"/>
    <property type="match status" value="1"/>
</dbReference>
<name>A0A2U1FAB6_9PORP</name>
<dbReference type="GO" id="GO:0009279">
    <property type="term" value="C:cell outer membrane"/>
    <property type="evidence" value="ECO:0007669"/>
    <property type="project" value="UniProtKB-SubCell"/>
</dbReference>
<organism evidence="8 9">
    <name type="scientific">Porphyromonas loveana</name>
    <dbReference type="NCBI Taxonomy" id="1884669"/>
    <lineage>
        <taxon>Bacteria</taxon>
        <taxon>Pseudomonadati</taxon>
        <taxon>Bacteroidota</taxon>
        <taxon>Bacteroidia</taxon>
        <taxon>Bacteroidales</taxon>
        <taxon>Porphyromonadaceae</taxon>
        <taxon>Porphyromonas</taxon>
    </lineage>
</organism>
<dbReference type="InterPro" id="IPR003423">
    <property type="entry name" value="OMP_efflux"/>
</dbReference>
<dbReference type="GeneID" id="94550978"/>
<evidence type="ECO:0000256" key="7">
    <source>
        <dbReference type="ARBA" id="ARBA00023237"/>
    </source>
</evidence>
<evidence type="ECO:0000313" key="8">
    <source>
        <dbReference type="EMBL" id="PVZ09137.1"/>
    </source>
</evidence>
<accession>A0A2U1FAB6</accession>
<evidence type="ECO:0000256" key="6">
    <source>
        <dbReference type="ARBA" id="ARBA00023136"/>
    </source>
</evidence>
<dbReference type="Pfam" id="PF02321">
    <property type="entry name" value="OEP"/>
    <property type="match status" value="2"/>
</dbReference>
<reference evidence="8 9" key="1">
    <citation type="submission" date="2018-04" db="EMBL/GenBank/DDBJ databases">
        <title>Genomic Encyclopedia of Type Strains, Phase IV (KMG-IV): sequencing the most valuable type-strain genomes for metagenomic binning, comparative biology and taxonomic classification.</title>
        <authorList>
            <person name="Goeker M."/>
        </authorList>
    </citation>
    <scope>NUCLEOTIDE SEQUENCE [LARGE SCALE GENOMIC DNA]</scope>
    <source>
        <strain evidence="8 9">DSM 28520</strain>
    </source>
</reference>
<evidence type="ECO:0000313" key="9">
    <source>
        <dbReference type="Proteomes" id="UP000245462"/>
    </source>
</evidence>
<gene>
    <name evidence="8" type="ORF">C7382_1104</name>
</gene>
<evidence type="ECO:0000256" key="4">
    <source>
        <dbReference type="ARBA" id="ARBA00022452"/>
    </source>
</evidence>
<proteinExistence type="inferred from homology"/>
<dbReference type="GO" id="GO:0015562">
    <property type="term" value="F:efflux transmembrane transporter activity"/>
    <property type="evidence" value="ECO:0007669"/>
    <property type="project" value="InterPro"/>
</dbReference>
<dbReference type="SUPFAM" id="SSF56954">
    <property type="entry name" value="Outer membrane efflux proteins (OEP)"/>
    <property type="match status" value="1"/>
</dbReference>
<dbReference type="AlphaFoldDB" id="A0A2U1FAB6"/>
<dbReference type="GO" id="GO:0015288">
    <property type="term" value="F:porin activity"/>
    <property type="evidence" value="ECO:0007669"/>
    <property type="project" value="TreeGrafter"/>
</dbReference>
<sequence>MIRILNGTMLLLLCLAGIGEKAEAQALSLNEARERACRHNKQIAIADETSFKAQHTLRAMKTNYLPKLSGSAYAYYTTKRKKELSLGSIETGPLLAGLQIPSGQQQLLAPLLAIIPAQVPLPSIPLELDLNNSYVAGIAIEQPIYMGGKIIAGERMARIGVEMARLNRLLGEDEVILAVDEAYWTLVQTLEMQTTAEAYSRTIDEVYRVVNNAMNAGMRTEVDLMRVKVEQSQARLQLQRAANGVKLARMNLCQVIGAPLTEPLTPTESFPIEPTITATAGDPTERPEYGLLSRQIEMKQAEVKLIRSDFLPHIGLRAAYTYTHGIRLNEQLLLDNGGPSVMVSVSLPIFRWGEGRAKIRAAQADQRIATLKQAEIAEKIVLEQQQAENRYYEMAAEVELTRITVEETEQLLRQSHNRYQAGLDTTASLLEAETIAVKAKGEHIAAKAKLALAHTALLKAMGRL</sequence>
<comment type="caution">
    <text evidence="8">The sequence shown here is derived from an EMBL/GenBank/DDBJ whole genome shotgun (WGS) entry which is preliminary data.</text>
</comment>
<keyword evidence="4" id="KW-1134">Transmembrane beta strand</keyword>
<dbReference type="RefSeq" id="WP_116679511.1">
    <property type="nucleotide sequence ID" value="NZ_JBGYVJ010000090.1"/>
</dbReference>
<keyword evidence="3" id="KW-0813">Transport</keyword>
<keyword evidence="5" id="KW-0812">Transmembrane</keyword>
<dbReference type="GO" id="GO:1990281">
    <property type="term" value="C:efflux pump complex"/>
    <property type="evidence" value="ECO:0007669"/>
    <property type="project" value="TreeGrafter"/>
</dbReference>
<dbReference type="Proteomes" id="UP000245462">
    <property type="component" value="Unassembled WGS sequence"/>
</dbReference>
<protein>
    <submittedName>
        <fullName evidence="8">Outer membrane protein TolC</fullName>
    </submittedName>
</protein>
<keyword evidence="9" id="KW-1185">Reference proteome</keyword>
<evidence type="ECO:0000256" key="2">
    <source>
        <dbReference type="ARBA" id="ARBA00007613"/>
    </source>
</evidence>
<dbReference type="InterPro" id="IPR051906">
    <property type="entry name" value="TolC-like"/>
</dbReference>
<evidence type="ECO:0000256" key="5">
    <source>
        <dbReference type="ARBA" id="ARBA00022692"/>
    </source>
</evidence>
<dbReference type="OrthoDB" id="9807719at2"/>
<comment type="subcellular location">
    <subcellularLocation>
        <location evidence="1">Cell outer membrane</location>
    </subcellularLocation>
</comment>
<comment type="similarity">
    <text evidence="2">Belongs to the outer membrane factor (OMF) (TC 1.B.17) family.</text>
</comment>
<evidence type="ECO:0000256" key="3">
    <source>
        <dbReference type="ARBA" id="ARBA00022448"/>
    </source>
</evidence>
<dbReference type="Gene3D" id="1.20.1600.10">
    <property type="entry name" value="Outer membrane efflux proteins (OEP)"/>
    <property type="match status" value="1"/>
</dbReference>
<keyword evidence="6" id="KW-0472">Membrane</keyword>
<evidence type="ECO:0000256" key="1">
    <source>
        <dbReference type="ARBA" id="ARBA00004442"/>
    </source>
</evidence>